<reference evidence="1" key="1">
    <citation type="submission" date="2023-08" db="EMBL/GenBank/DDBJ databases">
        <title>A de novo genome assembly of Solanum verrucosum Schlechtendal, a Mexican diploid species geographically isolated from the other diploid A-genome species in potato relatives.</title>
        <authorList>
            <person name="Hosaka K."/>
        </authorList>
    </citation>
    <scope>NUCLEOTIDE SEQUENCE</scope>
    <source>
        <tissue evidence="1">Young leaves</tissue>
    </source>
</reference>
<dbReference type="EMBL" id="CP133615">
    <property type="protein sequence ID" value="WMV24363.1"/>
    <property type="molecule type" value="Genomic_DNA"/>
</dbReference>
<gene>
    <name evidence="1" type="ORF">MTR67_017748</name>
</gene>
<accession>A0AAF0QL43</accession>
<dbReference type="Proteomes" id="UP001234989">
    <property type="component" value="Chromosome 4"/>
</dbReference>
<dbReference type="AlphaFoldDB" id="A0AAF0QL43"/>
<organism evidence="1 2">
    <name type="scientific">Solanum verrucosum</name>
    <dbReference type="NCBI Taxonomy" id="315347"/>
    <lineage>
        <taxon>Eukaryota</taxon>
        <taxon>Viridiplantae</taxon>
        <taxon>Streptophyta</taxon>
        <taxon>Embryophyta</taxon>
        <taxon>Tracheophyta</taxon>
        <taxon>Spermatophyta</taxon>
        <taxon>Magnoliopsida</taxon>
        <taxon>eudicotyledons</taxon>
        <taxon>Gunneridae</taxon>
        <taxon>Pentapetalae</taxon>
        <taxon>asterids</taxon>
        <taxon>lamiids</taxon>
        <taxon>Solanales</taxon>
        <taxon>Solanaceae</taxon>
        <taxon>Solanoideae</taxon>
        <taxon>Solaneae</taxon>
        <taxon>Solanum</taxon>
    </lineage>
</organism>
<protein>
    <submittedName>
        <fullName evidence="1">Uncharacterized protein</fullName>
    </submittedName>
</protein>
<name>A0AAF0QL43_SOLVR</name>
<keyword evidence="2" id="KW-1185">Reference proteome</keyword>
<feature type="non-terminal residue" evidence="1">
    <location>
        <position position="65"/>
    </location>
</feature>
<evidence type="ECO:0000313" key="2">
    <source>
        <dbReference type="Proteomes" id="UP001234989"/>
    </source>
</evidence>
<proteinExistence type="predicted"/>
<sequence length="65" mass="7571">MERLLLSKYSNFKRLLSKMLDIEKHKAPEPRQGHQLKLVPEFSNESDLHQFSSLGVMRTIGYVTP</sequence>
<evidence type="ECO:0000313" key="1">
    <source>
        <dbReference type="EMBL" id="WMV24363.1"/>
    </source>
</evidence>